<evidence type="ECO:0000313" key="2">
    <source>
        <dbReference type="Proteomes" id="UP001178508"/>
    </source>
</evidence>
<dbReference type="AlphaFoldDB" id="A0AAV1GVC6"/>
<keyword evidence="2" id="KW-1185">Reference proteome</keyword>
<name>A0AAV1GVC6_XYRNO</name>
<organism evidence="1 2">
    <name type="scientific">Xyrichtys novacula</name>
    <name type="common">Pearly razorfish</name>
    <name type="synonym">Hemipteronotus novacula</name>
    <dbReference type="NCBI Taxonomy" id="13765"/>
    <lineage>
        <taxon>Eukaryota</taxon>
        <taxon>Metazoa</taxon>
        <taxon>Chordata</taxon>
        <taxon>Craniata</taxon>
        <taxon>Vertebrata</taxon>
        <taxon>Euteleostomi</taxon>
        <taxon>Actinopterygii</taxon>
        <taxon>Neopterygii</taxon>
        <taxon>Teleostei</taxon>
        <taxon>Neoteleostei</taxon>
        <taxon>Acanthomorphata</taxon>
        <taxon>Eupercaria</taxon>
        <taxon>Labriformes</taxon>
        <taxon>Labridae</taxon>
        <taxon>Xyrichtys</taxon>
    </lineage>
</organism>
<evidence type="ECO:0000313" key="1">
    <source>
        <dbReference type="EMBL" id="CAJ1076539.1"/>
    </source>
</evidence>
<gene>
    <name evidence="1" type="ORF">XNOV1_A028820</name>
</gene>
<sequence length="53" mass="5761">MSTPGKYSQSRGDTALSVVLKENISVSDGGQNHGQRRDVSGVRREAVGFIHYL</sequence>
<dbReference type="EMBL" id="OY660879">
    <property type="protein sequence ID" value="CAJ1076539.1"/>
    <property type="molecule type" value="Genomic_DNA"/>
</dbReference>
<accession>A0AAV1GVC6</accession>
<proteinExistence type="predicted"/>
<reference evidence="1" key="1">
    <citation type="submission" date="2023-08" db="EMBL/GenBank/DDBJ databases">
        <authorList>
            <person name="Alioto T."/>
            <person name="Alioto T."/>
            <person name="Gomez Garrido J."/>
        </authorList>
    </citation>
    <scope>NUCLEOTIDE SEQUENCE</scope>
</reference>
<dbReference type="Proteomes" id="UP001178508">
    <property type="component" value="Chromosome 16"/>
</dbReference>
<protein>
    <submittedName>
        <fullName evidence="1">Uncharacterized protein</fullName>
    </submittedName>
</protein>